<organism evidence="1 2">
    <name type="scientific">Russula earlei</name>
    <dbReference type="NCBI Taxonomy" id="71964"/>
    <lineage>
        <taxon>Eukaryota</taxon>
        <taxon>Fungi</taxon>
        <taxon>Dikarya</taxon>
        <taxon>Basidiomycota</taxon>
        <taxon>Agaricomycotina</taxon>
        <taxon>Agaricomycetes</taxon>
        <taxon>Russulales</taxon>
        <taxon>Russulaceae</taxon>
        <taxon>Russula</taxon>
    </lineage>
</organism>
<evidence type="ECO:0000313" key="1">
    <source>
        <dbReference type="EMBL" id="KAI9507605.1"/>
    </source>
</evidence>
<comment type="caution">
    <text evidence="1">The sequence shown here is derived from an EMBL/GenBank/DDBJ whole genome shotgun (WGS) entry which is preliminary data.</text>
</comment>
<evidence type="ECO:0000313" key="2">
    <source>
        <dbReference type="Proteomes" id="UP001207468"/>
    </source>
</evidence>
<protein>
    <submittedName>
        <fullName evidence="1">Uncharacterized protein</fullName>
    </submittedName>
</protein>
<proteinExistence type="predicted"/>
<sequence>MATATLAPLPPYPSSHTRSQLSHTQLASLNQKISLSIQQTLDLPTQVLHSAAPAAFICSYAHDVAQNNLDALIWDVNSKAKPRSETSEVRTIRARTLLLAERLASAGMLDPATLLDLSVAYASQPTRLRALFDSAFSRSPSLLASITASALPAFTSILRSHTTTGLHGIRKVTHVILSLLRVSPPDLLRAFARSRDFVLSLAQAYDAGLRTAASSYGRLYIPAAGVPHREPDDWEVLFLQTKVDLLDAFHILVTALLNALAALPQADPSFVAETERACDILSALHSLSPPPRRPDDHPPPTTFLNRSLLADYQYTYDLSDKLVHALPHGAAANDARLKWLPTALRELEADLNGGSSGPPCDRQGPRRDPGAFKLLLGPGVLHGIHHPVLFDAARASEDAVAAPTASAEAPMASSSRAVDPRVEEVCTILPNYTPEYVEALLQRAEYGSVEHVVEALLEGTAPPPEAIQQQATLNAQTPQAREEFEYTRDRWNVFDGEDMDVSRLTVGKKSDDAMTVLRDRSFMDRMKLDILRRVEASTDSEDDEVDVFGVASDRAKGKGKVREVAFDDELEDIGSVRVAGDGEESSADDDEDGREEPEMTPQTIVELAYIANPKAFDRDAATRRSKERAALRAQTGWVDEQIEGFRIMLDRDPKLKEKTLARHEFAGNKPFQTPLSGQNSRSRSGTPDAQPARGRGESGSGRRGQVRGHSRGHGRGRGRGGTRGSETVGGGGSADGGDARSHAWKAKNKARQANHDRKRGHDRKMRRAGGPSGGQ</sequence>
<dbReference type="EMBL" id="JAGFNK010000119">
    <property type="protein sequence ID" value="KAI9507605.1"/>
    <property type="molecule type" value="Genomic_DNA"/>
</dbReference>
<gene>
    <name evidence="1" type="ORF">F5148DRAFT_1203796</name>
</gene>
<keyword evidence="2" id="KW-1185">Reference proteome</keyword>
<accession>A0ACC0U7C6</accession>
<reference evidence="1" key="1">
    <citation type="submission" date="2021-03" db="EMBL/GenBank/DDBJ databases">
        <title>Evolutionary priming and transition to the ectomycorrhizal habit in an iconic lineage of mushroom-forming fungi: is preadaptation a requirement?</title>
        <authorList>
            <consortium name="DOE Joint Genome Institute"/>
            <person name="Looney B.P."/>
            <person name="Miyauchi S."/>
            <person name="Morin E."/>
            <person name="Drula E."/>
            <person name="Courty P.E."/>
            <person name="Chicoki N."/>
            <person name="Fauchery L."/>
            <person name="Kohler A."/>
            <person name="Kuo A."/>
            <person name="LaButti K."/>
            <person name="Pangilinan J."/>
            <person name="Lipzen A."/>
            <person name="Riley R."/>
            <person name="Andreopoulos W."/>
            <person name="He G."/>
            <person name="Johnson J."/>
            <person name="Barry K.W."/>
            <person name="Grigoriev I.V."/>
            <person name="Nagy L."/>
            <person name="Hibbett D."/>
            <person name="Henrissat B."/>
            <person name="Matheny P.B."/>
            <person name="Labbe J."/>
            <person name="Martin A.F."/>
        </authorList>
    </citation>
    <scope>NUCLEOTIDE SEQUENCE</scope>
    <source>
        <strain evidence="1">BPL698</strain>
    </source>
</reference>
<name>A0ACC0U7C6_9AGAM</name>
<dbReference type="Proteomes" id="UP001207468">
    <property type="component" value="Unassembled WGS sequence"/>
</dbReference>